<evidence type="ECO:0000256" key="1">
    <source>
        <dbReference type="SAM" id="MobiDB-lite"/>
    </source>
</evidence>
<name>K8EEH7_9CHLO</name>
<dbReference type="AlphaFoldDB" id="K8EEH7"/>
<evidence type="ECO:0000313" key="3">
    <source>
        <dbReference type="Proteomes" id="UP000198341"/>
    </source>
</evidence>
<evidence type="ECO:0000313" key="2">
    <source>
        <dbReference type="EMBL" id="CCO16497.1"/>
    </source>
</evidence>
<organism evidence="2 3">
    <name type="scientific">Bathycoccus prasinos</name>
    <dbReference type="NCBI Taxonomy" id="41875"/>
    <lineage>
        <taxon>Eukaryota</taxon>
        <taxon>Viridiplantae</taxon>
        <taxon>Chlorophyta</taxon>
        <taxon>Mamiellophyceae</taxon>
        <taxon>Mamiellales</taxon>
        <taxon>Bathycoccaceae</taxon>
        <taxon>Bathycoccus</taxon>
    </lineage>
</organism>
<sequence>MTMKRRSNESKSKEHNIRGKWKSVLLVAFIAFVAEKATSKARVHFAMRGKGEVVFRSSGAGFLERFPSSSSSSLTTTTTTTTTEILAVVTVGWQISSSSNERKRHLRRIIENYREMCAATDDGDAPRFKRVTVAVAAYDFDAESMTSFLSSSSEHFFRSSRRNGDWQISLEEEKSSDGRRVTIERAERALKMNYVKENRSSSLPCEFALDLELFGFREIDGTKSHLTPGDLALRHRDIFLRRILSDCEDCDDESSDKVLFIVQEDDVYLDKKHISSFLETSKLTESANKFAEEGKGSLFYHPFFFDYEKDSDGVVYADWRVNAGFVQKWNNNQTIFTSTKASGGGRSLMIRGRSRLQDLLFSSESSSSVGETRVAELREWLDPLSVHPGEFNVEVATNRWIERKVHARVHKTKARRQVRFLLPLSSGVVDAKHRAGSLETLLDSAGIWHASNTYVERRKELSPLDPTSPSKNKKNQETLERLRWRELQQIFRSCLEEGQKSEEEEEGGENECFRCLSVSSEKKAEYRARVVVDDDDEKRRTRRRRRRIDVVFSCA</sequence>
<gene>
    <name evidence="2" type="ORF">Bathy05g00970</name>
</gene>
<dbReference type="Proteomes" id="UP000198341">
    <property type="component" value="Chromosome 5"/>
</dbReference>
<protein>
    <submittedName>
        <fullName evidence="2">Uncharacterized protein</fullName>
    </submittedName>
</protein>
<keyword evidence="3" id="KW-1185">Reference proteome</keyword>
<feature type="region of interest" description="Disordered" evidence="1">
    <location>
        <begin position="459"/>
        <end position="478"/>
    </location>
</feature>
<proteinExistence type="predicted"/>
<dbReference type="RefSeq" id="XP_007512939.1">
    <property type="nucleotide sequence ID" value="XM_007512877.1"/>
</dbReference>
<accession>K8EEH7</accession>
<dbReference type="KEGG" id="bpg:Bathy05g00970"/>
<dbReference type="GeneID" id="19015601"/>
<reference evidence="2 3" key="1">
    <citation type="submission" date="2011-10" db="EMBL/GenBank/DDBJ databases">
        <authorList>
            <person name="Genoscope - CEA"/>
        </authorList>
    </citation>
    <scope>NUCLEOTIDE SEQUENCE [LARGE SCALE GENOMIC DNA]</scope>
    <source>
        <strain evidence="2 3">RCC 1105</strain>
    </source>
</reference>
<dbReference type="EMBL" id="FO082274">
    <property type="protein sequence ID" value="CCO16497.1"/>
    <property type="molecule type" value="Genomic_DNA"/>
</dbReference>